<dbReference type="PANTHER" id="PTHR45711:SF6">
    <property type="entry name" value="CHLORIDE CHANNEL PROTEIN"/>
    <property type="match status" value="1"/>
</dbReference>
<gene>
    <name evidence="9" type="ORF">PGUG_03509</name>
</gene>
<dbReference type="GO" id="GO:0005886">
    <property type="term" value="C:plasma membrane"/>
    <property type="evidence" value="ECO:0007669"/>
    <property type="project" value="TreeGrafter"/>
</dbReference>
<sequence length="795" mass="87874">MAFSQPTSVRFRYTDSNIPIIESTNRLKPAKLQRNKEHRHIQDNSFIDWSRESYTSTPSITSRKWIIIVLTGIIVGYVTTVLDLASAWLNDLKKGICYSKRDQWSLLNPYSTCPVDEWHNWSEIIFGSNGSVSAIFVNFPIFLVLAVLLVGGAAYITIERLPVIRHSGISEIKIIISGFEYKIDSYLGLPAFLYKTLGLTLVVGSGVWLGKEGPLVHVSCCVVNVLYELLVTSSDRSEGLRRELLSAAAATGIAAAFNAPIGGVLFVLECMPTYFMPTRIMWNSFVATTVAVVVLTGSKVFTEGQNFDEQDLFSVEFGNFSWLFMETIPFVLLGAIGGVHGHYFVKLNRAFSSVDFKSRVHSKLLSICRISESKYGNYIEIILIAIITSIANFPLQISKLPLNAYLKALFLECPDSDDLTQNSSNFMCSASSGVTIGKLLFIVAQGSLLAAYTYGVYLPGGVLTPSLVLGATTGRLLGIISQLLQSALSLDSLATCTKNSCIVSPSSYAVVGAAAFGAGITKFTMSIVVIMFELTGALTYVLPIMCAVMVSKFVNDSLSNYNIYDSWLKSTFNRGMDYMGPVNEGKGDGMCDFTNATSRVKQKLPDVPLLSVMVQPKSLYIVPDTDYTISSILDLVNGDNHEGYPLLLSTREPVSLGYITKVDLRAAISTVEYFLPQDMVISLQVSGLPDIALSQQLHYERSLGQCVKLDIAPDVPNVIVNESCRLVQVLDMFEKLHLNYLLVVSSQDDHRILRGFIDRYILAELIQREFTGLYDYSEYEVDDVVRDRHSFELVT</sequence>
<dbReference type="VEuPathDB" id="FungiDB:PGUG_03509"/>
<organism evidence="9 10">
    <name type="scientific">Meyerozyma guilliermondii (strain ATCC 6260 / CBS 566 / DSM 6381 / JCM 1539 / NBRC 10279 / NRRL Y-324)</name>
    <name type="common">Yeast</name>
    <name type="synonym">Candida guilliermondii</name>
    <dbReference type="NCBI Taxonomy" id="294746"/>
    <lineage>
        <taxon>Eukaryota</taxon>
        <taxon>Fungi</taxon>
        <taxon>Dikarya</taxon>
        <taxon>Ascomycota</taxon>
        <taxon>Saccharomycotina</taxon>
        <taxon>Pichiomycetes</taxon>
        <taxon>Debaryomycetaceae</taxon>
        <taxon>Meyerozyma</taxon>
    </lineage>
</organism>
<dbReference type="GO" id="GO:0005769">
    <property type="term" value="C:early endosome"/>
    <property type="evidence" value="ECO:0007669"/>
    <property type="project" value="TreeGrafter"/>
</dbReference>
<keyword evidence="5" id="KW-0406">Ion transport</keyword>
<feature type="transmembrane region" description="Helical" evidence="8">
    <location>
        <begin position="244"/>
        <end position="268"/>
    </location>
</feature>
<dbReference type="InterPro" id="IPR001807">
    <property type="entry name" value="ClC"/>
</dbReference>
<evidence type="ECO:0000256" key="1">
    <source>
        <dbReference type="ARBA" id="ARBA00004141"/>
    </source>
</evidence>
<dbReference type="EMBL" id="CH408158">
    <property type="protein sequence ID" value="EDK39411.2"/>
    <property type="molecule type" value="Genomic_DNA"/>
</dbReference>
<accession>A5DJQ8</accession>
<evidence type="ECO:0000256" key="8">
    <source>
        <dbReference type="SAM" id="Phobius"/>
    </source>
</evidence>
<evidence type="ECO:0000256" key="2">
    <source>
        <dbReference type="ARBA" id="ARBA00022448"/>
    </source>
</evidence>
<evidence type="ECO:0000313" key="10">
    <source>
        <dbReference type="Proteomes" id="UP000001997"/>
    </source>
</evidence>
<dbReference type="Gene3D" id="1.10.3080.10">
    <property type="entry name" value="Clc chloride channel"/>
    <property type="match status" value="1"/>
</dbReference>
<feature type="transmembrane region" description="Helical" evidence="8">
    <location>
        <begin position="65"/>
        <end position="89"/>
    </location>
</feature>
<keyword evidence="6 8" id="KW-0472">Membrane</keyword>
<dbReference type="KEGG" id="pgu:PGUG_03509"/>
<dbReference type="GO" id="GO:0005247">
    <property type="term" value="F:voltage-gated chloride channel activity"/>
    <property type="evidence" value="ECO:0007669"/>
    <property type="project" value="TreeGrafter"/>
</dbReference>
<keyword evidence="3 8" id="KW-0812">Transmembrane</keyword>
<dbReference type="GO" id="GO:0005794">
    <property type="term" value="C:Golgi apparatus"/>
    <property type="evidence" value="ECO:0007669"/>
    <property type="project" value="TreeGrafter"/>
</dbReference>
<dbReference type="OMA" id="CLDWTPW"/>
<dbReference type="OrthoDB" id="44789at2759"/>
<dbReference type="PRINTS" id="PR00762">
    <property type="entry name" value="CLCHANNEL"/>
</dbReference>
<evidence type="ECO:0000256" key="3">
    <source>
        <dbReference type="ARBA" id="ARBA00022692"/>
    </source>
</evidence>
<dbReference type="SUPFAM" id="SSF81340">
    <property type="entry name" value="Clc chloride channel"/>
    <property type="match status" value="1"/>
</dbReference>
<dbReference type="HOGENOM" id="CLU_003181_2_2_1"/>
<dbReference type="GeneID" id="5126368"/>
<dbReference type="RefSeq" id="XP_001484128.2">
    <property type="nucleotide sequence ID" value="XM_001484078.1"/>
</dbReference>
<feature type="transmembrane region" description="Helical" evidence="8">
    <location>
        <begin position="280"/>
        <end position="301"/>
    </location>
</feature>
<evidence type="ECO:0000256" key="7">
    <source>
        <dbReference type="ARBA" id="ARBA00023214"/>
    </source>
</evidence>
<feature type="transmembrane region" description="Helical" evidence="8">
    <location>
        <begin position="322"/>
        <end position="345"/>
    </location>
</feature>
<keyword evidence="7" id="KW-0868">Chloride</keyword>
<evidence type="ECO:0000256" key="4">
    <source>
        <dbReference type="ARBA" id="ARBA00022989"/>
    </source>
</evidence>
<dbReference type="SUPFAM" id="SSF54631">
    <property type="entry name" value="CBS-domain pair"/>
    <property type="match status" value="1"/>
</dbReference>
<dbReference type="InterPro" id="IPR014743">
    <property type="entry name" value="Cl-channel_core"/>
</dbReference>
<dbReference type="eggNOG" id="KOG0475">
    <property type="taxonomic scope" value="Eukaryota"/>
</dbReference>
<dbReference type="PANTHER" id="PTHR45711">
    <property type="entry name" value="CHLORIDE CHANNEL PROTEIN"/>
    <property type="match status" value="1"/>
</dbReference>
<feature type="transmembrane region" description="Helical" evidence="8">
    <location>
        <begin position="375"/>
        <end position="395"/>
    </location>
</feature>
<evidence type="ECO:0000313" key="9">
    <source>
        <dbReference type="EMBL" id="EDK39411.2"/>
    </source>
</evidence>
<dbReference type="InterPro" id="IPR046342">
    <property type="entry name" value="CBS_dom_sf"/>
</dbReference>
<protein>
    <recommendedName>
        <fullName evidence="11">Chloride channel protein</fullName>
    </recommendedName>
</protein>
<feature type="transmembrane region" description="Helical" evidence="8">
    <location>
        <begin position="508"/>
        <end position="531"/>
    </location>
</feature>
<evidence type="ECO:0000256" key="6">
    <source>
        <dbReference type="ARBA" id="ARBA00023136"/>
    </source>
</evidence>
<dbReference type="Proteomes" id="UP000001997">
    <property type="component" value="Unassembled WGS sequence"/>
</dbReference>
<comment type="subcellular location">
    <subcellularLocation>
        <location evidence="1">Membrane</location>
        <topology evidence="1">Multi-pass membrane protein</topology>
    </subcellularLocation>
</comment>
<dbReference type="AlphaFoldDB" id="A5DJQ8"/>
<dbReference type="Pfam" id="PF00654">
    <property type="entry name" value="Voltage_CLC"/>
    <property type="match status" value="1"/>
</dbReference>
<keyword evidence="4 8" id="KW-1133">Transmembrane helix</keyword>
<evidence type="ECO:0000256" key="5">
    <source>
        <dbReference type="ARBA" id="ARBA00023065"/>
    </source>
</evidence>
<evidence type="ECO:0008006" key="11">
    <source>
        <dbReference type="Google" id="ProtNLM"/>
    </source>
</evidence>
<feature type="transmembrane region" description="Helical" evidence="8">
    <location>
        <begin position="135"/>
        <end position="158"/>
    </location>
</feature>
<reference evidence="9 10" key="1">
    <citation type="journal article" date="2009" name="Nature">
        <title>Evolution of pathogenicity and sexual reproduction in eight Candida genomes.</title>
        <authorList>
            <person name="Butler G."/>
            <person name="Rasmussen M.D."/>
            <person name="Lin M.F."/>
            <person name="Santos M.A."/>
            <person name="Sakthikumar S."/>
            <person name="Munro C.A."/>
            <person name="Rheinbay E."/>
            <person name="Grabherr M."/>
            <person name="Forche A."/>
            <person name="Reedy J.L."/>
            <person name="Agrafioti I."/>
            <person name="Arnaud M.B."/>
            <person name="Bates S."/>
            <person name="Brown A.J."/>
            <person name="Brunke S."/>
            <person name="Costanzo M.C."/>
            <person name="Fitzpatrick D.A."/>
            <person name="de Groot P.W."/>
            <person name="Harris D."/>
            <person name="Hoyer L.L."/>
            <person name="Hube B."/>
            <person name="Klis F.M."/>
            <person name="Kodira C."/>
            <person name="Lennard N."/>
            <person name="Logue M.E."/>
            <person name="Martin R."/>
            <person name="Neiman A.M."/>
            <person name="Nikolaou E."/>
            <person name="Quail M.A."/>
            <person name="Quinn J."/>
            <person name="Santos M.C."/>
            <person name="Schmitzberger F.F."/>
            <person name="Sherlock G."/>
            <person name="Shah P."/>
            <person name="Silverstein K.A."/>
            <person name="Skrzypek M.S."/>
            <person name="Soll D."/>
            <person name="Staggs R."/>
            <person name="Stansfield I."/>
            <person name="Stumpf M.P."/>
            <person name="Sudbery P.E."/>
            <person name="Srikantha T."/>
            <person name="Zeng Q."/>
            <person name="Berman J."/>
            <person name="Berriman M."/>
            <person name="Heitman J."/>
            <person name="Gow N.A."/>
            <person name="Lorenz M.C."/>
            <person name="Birren B.W."/>
            <person name="Kellis M."/>
            <person name="Cuomo C.A."/>
        </authorList>
    </citation>
    <scope>NUCLEOTIDE SEQUENCE [LARGE SCALE GENOMIC DNA]</scope>
    <source>
        <strain evidence="10">ATCC 6260 / CBS 566 / DSM 6381 / JCM 1539 / NBRC 10279 / NRRL Y-324</strain>
    </source>
</reference>
<keyword evidence="10" id="KW-1185">Reference proteome</keyword>
<dbReference type="InParanoid" id="A5DJQ8"/>
<name>A5DJQ8_PICGU</name>
<feature type="transmembrane region" description="Helical" evidence="8">
    <location>
        <begin position="192"/>
        <end position="209"/>
    </location>
</feature>
<keyword evidence="2" id="KW-0813">Transport</keyword>
<proteinExistence type="predicted"/>